<dbReference type="Proteomes" id="UP001190700">
    <property type="component" value="Unassembled WGS sequence"/>
</dbReference>
<evidence type="ECO:0000313" key="2">
    <source>
        <dbReference type="Proteomes" id="UP001190700"/>
    </source>
</evidence>
<evidence type="ECO:0000313" key="1">
    <source>
        <dbReference type="EMBL" id="KAK3255867.1"/>
    </source>
</evidence>
<protein>
    <submittedName>
        <fullName evidence="1">Uncharacterized protein</fullName>
    </submittedName>
</protein>
<gene>
    <name evidence="1" type="ORF">CYMTET_34974</name>
</gene>
<name>A0AAE0FA23_9CHLO</name>
<reference evidence="1 2" key="1">
    <citation type="journal article" date="2015" name="Genome Biol. Evol.">
        <title>Comparative Genomics of a Bacterivorous Green Alga Reveals Evolutionary Causalities and Consequences of Phago-Mixotrophic Mode of Nutrition.</title>
        <authorList>
            <person name="Burns J.A."/>
            <person name="Paasch A."/>
            <person name="Narechania A."/>
            <person name="Kim E."/>
        </authorList>
    </citation>
    <scope>NUCLEOTIDE SEQUENCE [LARGE SCALE GENOMIC DNA]</scope>
    <source>
        <strain evidence="1 2">PLY_AMNH</strain>
    </source>
</reference>
<organism evidence="1 2">
    <name type="scientific">Cymbomonas tetramitiformis</name>
    <dbReference type="NCBI Taxonomy" id="36881"/>
    <lineage>
        <taxon>Eukaryota</taxon>
        <taxon>Viridiplantae</taxon>
        <taxon>Chlorophyta</taxon>
        <taxon>Pyramimonadophyceae</taxon>
        <taxon>Pyramimonadales</taxon>
        <taxon>Pyramimonadaceae</taxon>
        <taxon>Cymbomonas</taxon>
    </lineage>
</organism>
<sequence length="204" mass="21977">GIAWTELESRLESVSAVRYSVDELEAAAGVEDPDTAGIAWTGAGELLRLESRFGAAGVWRGPNWKLRLGRGGVDRTGNCGWVESQDVDASLLEAGAALHDLVKVLGGTRARGAGFREWWTVRGELDRDEDGRGDLPKRSSKQFAVEALLLIGERRLLLALATACCAPHVRCNPRAAAPLLSAVHDFLFLLLSTTCAKLLFLPLS</sequence>
<proteinExistence type="predicted"/>
<accession>A0AAE0FA23</accession>
<dbReference type="EMBL" id="LGRX02022182">
    <property type="protein sequence ID" value="KAK3255867.1"/>
    <property type="molecule type" value="Genomic_DNA"/>
</dbReference>
<comment type="caution">
    <text evidence="1">The sequence shown here is derived from an EMBL/GenBank/DDBJ whole genome shotgun (WGS) entry which is preliminary data.</text>
</comment>
<feature type="non-terminal residue" evidence="1">
    <location>
        <position position="204"/>
    </location>
</feature>
<feature type="non-terminal residue" evidence="1">
    <location>
        <position position="1"/>
    </location>
</feature>
<dbReference type="AlphaFoldDB" id="A0AAE0FA23"/>
<keyword evidence="2" id="KW-1185">Reference proteome</keyword>